<name>A0A8K0WNV2_9HYPO</name>
<dbReference type="OrthoDB" id="2963168at2759"/>
<dbReference type="CDD" id="cd10170">
    <property type="entry name" value="ASKHA_NBD_HSP70"/>
    <property type="match status" value="1"/>
</dbReference>
<feature type="region of interest" description="Disordered" evidence="1">
    <location>
        <begin position="147"/>
        <end position="168"/>
    </location>
</feature>
<dbReference type="PANTHER" id="PTHR42749:SF8">
    <property type="entry name" value="HSP70 FAMILY PROTEIN (AFU_ORTHOLOGUE AFUA_3G13740)"/>
    <property type="match status" value="1"/>
</dbReference>
<dbReference type="InterPro" id="IPR043129">
    <property type="entry name" value="ATPase_NBD"/>
</dbReference>
<sequence length="722" mass="81498">MASPTPPRPGSADNYSTSPLRCRKSSDAIAEDTSSIILGYTSDGPEPKRLIIGIDFGTTYSAVSYVAVPEQISPETIDPNSIRSIQNYPESWNFSSRDQVLMEVPTEVIYPLNQQSRRREMQEIEFRNSGSDIVPDDDSEMDLHDPDCGIKSQQIPQRDEDDDTIMSTDDSKSFRWGYEVHELWSLPSTHSDTSYAPLARFKLLLDESPMTLSIRDNVKTLLHKSRIRKPEHVIADFLTCLLKHTQSELLKEGFDSTWRKEVVLSVPAIWTQKACREMQTCLAMAMNNAQFHGVDVQNNHIENLFIVSEPEAAAEHILTAHDVLKRGDVFVLLDAGGGTVDANTYEISKKEPLRLSKEVVAIDGGLYGSSYLNQSFREYLHDLLADETYLEQGSETINGIIERIILDHFEYRLKRTYDCYAARGYKHFAVSGLRDNSTKNFKKGCIRKINEIFLDRLRGIASIMENQLVAAMSLGHKVEMVVLIGGFAASISLKKFLKKRLDQFNRQHDCCVTLMTPPLESTMNAVASGAVLRALNKTQGPQRIARSSYGVLRAEPFGDHGAHEGLTPSYDKLDGQPYIMNTIDWVLKLGHSVPSVWQCQPFLCSHTFAKNSRHFICREVLYVSDTSTESHYRLSHPKNKGAEMVGEIVVDFTFLREQGLVRLTGPTMNRAGKKVGSWHYRVNFTMVIRVVDRDLECYAIHNNQVKKKCRINIASGFRPGVK</sequence>
<protein>
    <submittedName>
        <fullName evidence="2">Uncharacterized protein</fullName>
    </submittedName>
</protein>
<dbReference type="Proteomes" id="UP000813444">
    <property type="component" value="Unassembled WGS sequence"/>
</dbReference>
<accession>A0A8K0WNV2</accession>
<evidence type="ECO:0000256" key="1">
    <source>
        <dbReference type="SAM" id="MobiDB-lite"/>
    </source>
</evidence>
<dbReference type="SUPFAM" id="SSF53067">
    <property type="entry name" value="Actin-like ATPase domain"/>
    <property type="match status" value="2"/>
</dbReference>
<proteinExistence type="predicted"/>
<keyword evidence="3" id="KW-1185">Reference proteome</keyword>
<dbReference type="AlphaFoldDB" id="A0A8K0WNV2"/>
<organism evidence="2 3">
    <name type="scientific">Stachybotrys elegans</name>
    <dbReference type="NCBI Taxonomy" id="80388"/>
    <lineage>
        <taxon>Eukaryota</taxon>
        <taxon>Fungi</taxon>
        <taxon>Dikarya</taxon>
        <taxon>Ascomycota</taxon>
        <taxon>Pezizomycotina</taxon>
        <taxon>Sordariomycetes</taxon>
        <taxon>Hypocreomycetidae</taxon>
        <taxon>Hypocreales</taxon>
        <taxon>Stachybotryaceae</taxon>
        <taxon>Stachybotrys</taxon>
    </lineage>
</organism>
<dbReference type="PANTHER" id="PTHR42749">
    <property type="entry name" value="CELL SHAPE-DETERMINING PROTEIN MREB"/>
    <property type="match status" value="1"/>
</dbReference>
<feature type="region of interest" description="Disordered" evidence="1">
    <location>
        <begin position="1"/>
        <end position="26"/>
    </location>
</feature>
<dbReference type="EMBL" id="JAGPNK010000012">
    <property type="protein sequence ID" value="KAH7310909.1"/>
    <property type="molecule type" value="Genomic_DNA"/>
</dbReference>
<reference evidence="2" key="1">
    <citation type="journal article" date="2021" name="Nat. Commun.">
        <title>Genetic determinants of endophytism in the Arabidopsis root mycobiome.</title>
        <authorList>
            <person name="Mesny F."/>
            <person name="Miyauchi S."/>
            <person name="Thiergart T."/>
            <person name="Pickel B."/>
            <person name="Atanasova L."/>
            <person name="Karlsson M."/>
            <person name="Huettel B."/>
            <person name="Barry K.W."/>
            <person name="Haridas S."/>
            <person name="Chen C."/>
            <person name="Bauer D."/>
            <person name="Andreopoulos W."/>
            <person name="Pangilinan J."/>
            <person name="LaButti K."/>
            <person name="Riley R."/>
            <person name="Lipzen A."/>
            <person name="Clum A."/>
            <person name="Drula E."/>
            <person name="Henrissat B."/>
            <person name="Kohler A."/>
            <person name="Grigoriev I.V."/>
            <person name="Martin F.M."/>
            <person name="Hacquard S."/>
        </authorList>
    </citation>
    <scope>NUCLEOTIDE SEQUENCE</scope>
    <source>
        <strain evidence="2">MPI-CAGE-CH-0235</strain>
    </source>
</reference>
<evidence type="ECO:0000313" key="2">
    <source>
        <dbReference type="EMBL" id="KAH7310909.1"/>
    </source>
</evidence>
<comment type="caution">
    <text evidence="2">The sequence shown here is derived from an EMBL/GenBank/DDBJ whole genome shotgun (WGS) entry which is preliminary data.</text>
</comment>
<dbReference type="Gene3D" id="3.30.420.40">
    <property type="match status" value="1"/>
</dbReference>
<gene>
    <name evidence="2" type="ORF">B0I35DRAFT_397312</name>
</gene>
<evidence type="ECO:0000313" key="3">
    <source>
        <dbReference type="Proteomes" id="UP000813444"/>
    </source>
</evidence>